<keyword evidence="7 9" id="KW-1133">Transmembrane helix</keyword>
<feature type="transmembrane region" description="Helical" evidence="9">
    <location>
        <begin position="106"/>
        <end position="128"/>
    </location>
</feature>
<dbReference type="Proteomes" id="UP000252254">
    <property type="component" value="Unassembled WGS sequence"/>
</dbReference>
<evidence type="ECO:0000256" key="9">
    <source>
        <dbReference type="HAMAP-Rule" id="MF_01461"/>
    </source>
</evidence>
<dbReference type="InterPro" id="IPR024919">
    <property type="entry name" value="EcfT"/>
</dbReference>
<dbReference type="GO" id="GO:0005886">
    <property type="term" value="C:plasma membrane"/>
    <property type="evidence" value="ECO:0007669"/>
    <property type="project" value="UniProtKB-SubCell"/>
</dbReference>
<name>A0A366DQF3_9BACI</name>
<dbReference type="STRING" id="200904.GCA_900168775_02979"/>
<organism evidence="10 11">
    <name type="scientific">Paraliobacillus ryukyuensis</name>
    <dbReference type="NCBI Taxonomy" id="200904"/>
    <lineage>
        <taxon>Bacteria</taxon>
        <taxon>Bacillati</taxon>
        <taxon>Bacillota</taxon>
        <taxon>Bacilli</taxon>
        <taxon>Bacillales</taxon>
        <taxon>Bacillaceae</taxon>
        <taxon>Paraliobacillus</taxon>
    </lineage>
</organism>
<evidence type="ECO:0000256" key="1">
    <source>
        <dbReference type="ARBA" id="ARBA00004651"/>
    </source>
</evidence>
<dbReference type="EMBL" id="QNRI01000014">
    <property type="protein sequence ID" value="RBO92310.1"/>
    <property type="molecule type" value="Genomic_DNA"/>
</dbReference>
<protein>
    <recommendedName>
        <fullName evidence="3 9">Energy-coupling factor transporter transmembrane protein EcfT</fullName>
        <shortName evidence="9">ECF transporter T component EcfT</shortName>
    </recommendedName>
</protein>
<dbReference type="CDD" id="cd16914">
    <property type="entry name" value="EcfT"/>
    <property type="match status" value="1"/>
</dbReference>
<dbReference type="InterPro" id="IPR003339">
    <property type="entry name" value="ABC/ECF_trnsptr_transmembrane"/>
</dbReference>
<reference evidence="10 11" key="1">
    <citation type="submission" date="2018-06" db="EMBL/GenBank/DDBJ databases">
        <title>Genomic Encyclopedia of Type Strains, Phase IV (KMG-IV): sequencing the most valuable type-strain genomes for metagenomic binning, comparative biology and taxonomic classification.</title>
        <authorList>
            <person name="Goeker M."/>
        </authorList>
    </citation>
    <scope>NUCLEOTIDE SEQUENCE [LARGE SCALE GENOMIC DNA]</scope>
    <source>
        <strain evidence="10 11">DSM 15140</strain>
    </source>
</reference>
<sequence length="270" mass="30327">MNKLILGRYFPGNSLIHQLDPRAKLLAAIGFIALLFVAINWQSYLLLIVCALIVMRMSGIAIKMYIRGVRPLIWLILFTVTLQVLFTAGGTIYLDCGPITISKYGLINGVFIFCRFVLIIFISTVVTLTTKPIDLTDGINKLLSPLRFLKVPVDDISLMLTIALRFIPNLLDETQKVMDAQRARGTTFGEGSLVEQMKKLVPIIMPLFVSSLNRAEDMADVMEVRGYQSTRPRTSFRKLAWKKQDTIAIVIMIILTGIIVVLRQLGGYYP</sequence>
<feature type="transmembrane region" description="Helical" evidence="9">
    <location>
        <begin position="72"/>
        <end position="94"/>
    </location>
</feature>
<keyword evidence="6 9" id="KW-0812">Transmembrane</keyword>
<evidence type="ECO:0000256" key="7">
    <source>
        <dbReference type="ARBA" id="ARBA00022989"/>
    </source>
</evidence>
<comment type="function">
    <text evidence="9">Transmembrane (T) component of an energy-coupling factor (ECF) ABC-transporter complex. Unlike classic ABC transporters this ECF transporter provides the energy necessary to transport a number of different substrates.</text>
</comment>
<evidence type="ECO:0000256" key="8">
    <source>
        <dbReference type="ARBA" id="ARBA00023136"/>
    </source>
</evidence>
<evidence type="ECO:0000256" key="4">
    <source>
        <dbReference type="ARBA" id="ARBA00022448"/>
    </source>
</evidence>
<dbReference type="RefSeq" id="WP_113870045.1">
    <property type="nucleotide sequence ID" value="NZ_BAABQN010000016.1"/>
</dbReference>
<evidence type="ECO:0000256" key="3">
    <source>
        <dbReference type="ARBA" id="ARBA00014042"/>
    </source>
</evidence>
<accession>A0A366DQF3</accession>
<comment type="subcellular location">
    <subcellularLocation>
        <location evidence="1 9">Cell membrane</location>
        <topology evidence="1 9">Multi-pass membrane protein</topology>
    </subcellularLocation>
</comment>
<keyword evidence="8 9" id="KW-0472">Membrane</keyword>
<dbReference type="GO" id="GO:0022857">
    <property type="term" value="F:transmembrane transporter activity"/>
    <property type="evidence" value="ECO:0007669"/>
    <property type="project" value="UniProtKB-UniRule"/>
</dbReference>
<dbReference type="Pfam" id="PF02361">
    <property type="entry name" value="CbiQ"/>
    <property type="match status" value="1"/>
</dbReference>
<feature type="transmembrane region" description="Helical" evidence="9">
    <location>
        <begin position="246"/>
        <end position="265"/>
    </location>
</feature>
<keyword evidence="4 9" id="KW-0813">Transport</keyword>
<keyword evidence="5 9" id="KW-1003">Cell membrane</keyword>
<evidence type="ECO:0000313" key="10">
    <source>
        <dbReference type="EMBL" id="RBO92310.1"/>
    </source>
</evidence>
<proteinExistence type="inferred from homology"/>
<evidence type="ECO:0000256" key="6">
    <source>
        <dbReference type="ARBA" id="ARBA00022692"/>
    </source>
</evidence>
<dbReference type="PANTHER" id="PTHR33514:SF13">
    <property type="entry name" value="PROTEIN ABCI12, CHLOROPLASTIC"/>
    <property type="match status" value="1"/>
</dbReference>
<gene>
    <name evidence="9" type="primary">ecfT</name>
    <name evidence="10" type="ORF">DES48_1149</name>
</gene>
<comment type="caution">
    <text evidence="9">Lacks conserved residue(s) required for the propagation of feature annotation.</text>
</comment>
<dbReference type="HAMAP" id="MF_01461">
    <property type="entry name" value="EcfT"/>
    <property type="match status" value="1"/>
</dbReference>
<comment type="subunit">
    <text evidence="9">Forms a stable energy-coupling factor (ECF) transporter complex composed of 2 membrane-embedded substrate-binding proteins (S component), 2 ATP-binding proteins (A component) and 2 transmembrane proteins (T component).</text>
</comment>
<dbReference type="PANTHER" id="PTHR33514">
    <property type="entry name" value="PROTEIN ABCI12, CHLOROPLASTIC"/>
    <property type="match status" value="1"/>
</dbReference>
<evidence type="ECO:0000313" key="11">
    <source>
        <dbReference type="Proteomes" id="UP000252254"/>
    </source>
</evidence>
<keyword evidence="11" id="KW-1185">Reference proteome</keyword>
<evidence type="ECO:0000256" key="2">
    <source>
        <dbReference type="ARBA" id="ARBA00005660"/>
    </source>
</evidence>
<dbReference type="OrthoDB" id="8075495at2"/>
<comment type="similarity">
    <text evidence="2 9">Belongs to the energy-coupling factor EcfT family.</text>
</comment>
<comment type="caution">
    <text evidence="10">The sequence shown here is derived from an EMBL/GenBank/DDBJ whole genome shotgun (WGS) entry which is preliminary data.</text>
</comment>
<evidence type="ECO:0000256" key="5">
    <source>
        <dbReference type="ARBA" id="ARBA00022475"/>
    </source>
</evidence>
<dbReference type="AlphaFoldDB" id="A0A366DQF3"/>